<evidence type="ECO:0000313" key="5">
    <source>
        <dbReference type="Proteomes" id="UP000242877"/>
    </source>
</evidence>
<protein>
    <submittedName>
        <fullName evidence="4">Ribosomal protein YMR-31, mitochondrial</fullName>
    </submittedName>
</protein>
<evidence type="ECO:0000313" key="4">
    <source>
        <dbReference type="EMBL" id="KZZ96975.1"/>
    </source>
</evidence>
<sequence length="120" mass="12994">MQPTALLRQAAHARVPMIKFLGKRSIPSFIDHSPKPHPMSPAHELPDSFKTYRAKAQQHGPLAARTAFSVGGSSGASLGPVRPRAGEVFDRSELPRRFHRLAWSDAEIEAIETGGASLCA</sequence>
<name>A0A168CT03_9EURO</name>
<comment type="similarity">
    <text evidence="3">Belongs to the alpha-ketoglutarate dehydrogenase component 4 family.</text>
</comment>
<dbReference type="Proteomes" id="UP000242877">
    <property type="component" value="Unassembled WGS sequence"/>
</dbReference>
<dbReference type="AlphaFoldDB" id="A0A168CT03"/>
<dbReference type="GO" id="GO:0005840">
    <property type="term" value="C:ribosome"/>
    <property type="evidence" value="ECO:0007669"/>
    <property type="project" value="UniProtKB-KW"/>
</dbReference>
<proteinExistence type="inferred from homology"/>
<dbReference type="GO" id="GO:0006103">
    <property type="term" value="P:2-oxoglutarate metabolic process"/>
    <property type="evidence" value="ECO:0007669"/>
    <property type="project" value="InterPro"/>
</dbReference>
<comment type="caution">
    <text evidence="4">The sequence shown here is derived from an EMBL/GenBank/DDBJ whole genome shotgun (WGS) entry which is preliminary data.</text>
</comment>
<dbReference type="InterPro" id="IPR020373">
    <property type="entry name" value="Kgd4/YMR-31"/>
</dbReference>
<keyword evidence="4" id="KW-0689">Ribosomal protein</keyword>
<dbReference type="OrthoDB" id="2116030at2759"/>
<dbReference type="VEuPathDB" id="FungiDB:AAP_00618"/>
<dbReference type="Pfam" id="PF10937">
    <property type="entry name" value="Kgd4-YMR31"/>
    <property type="match status" value="1"/>
</dbReference>
<dbReference type="PANTHER" id="PTHR31601">
    <property type="entry name" value="28S RIBOSOMAL PROTEIN S36, MITOCHONDRIAL"/>
    <property type="match status" value="1"/>
</dbReference>
<keyword evidence="4" id="KW-0687">Ribonucleoprotein</keyword>
<keyword evidence="5" id="KW-1185">Reference proteome</keyword>
<evidence type="ECO:0000256" key="2">
    <source>
        <dbReference type="ARBA" id="ARBA00023128"/>
    </source>
</evidence>
<dbReference type="GO" id="GO:0004591">
    <property type="term" value="F:oxoglutarate dehydrogenase (succinyl-transferring) activity"/>
    <property type="evidence" value="ECO:0007669"/>
    <property type="project" value="TreeGrafter"/>
</dbReference>
<reference evidence="4 5" key="1">
    <citation type="journal article" date="2016" name="Genome Biol. Evol.">
        <title>Divergent and convergent evolution of fungal pathogenicity.</title>
        <authorList>
            <person name="Shang Y."/>
            <person name="Xiao G."/>
            <person name="Zheng P."/>
            <person name="Cen K."/>
            <person name="Zhan S."/>
            <person name="Wang C."/>
        </authorList>
    </citation>
    <scope>NUCLEOTIDE SEQUENCE [LARGE SCALE GENOMIC DNA]</scope>
    <source>
        <strain evidence="4 5">ARSEF 7405</strain>
    </source>
</reference>
<organism evidence="4 5">
    <name type="scientific">Ascosphaera apis ARSEF 7405</name>
    <dbReference type="NCBI Taxonomy" id="392613"/>
    <lineage>
        <taxon>Eukaryota</taxon>
        <taxon>Fungi</taxon>
        <taxon>Dikarya</taxon>
        <taxon>Ascomycota</taxon>
        <taxon>Pezizomycotina</taxon>
        <taxon>Eurotiomycetes</taxon>
        <taxon>Eurotiomycetidae</taxon>
        <taxon>Onygenales</taxon>
        <taxon>Ascosphaeraceae</taxon>
        <taxon>Ascosphaera</taxon>
    </lineage>
</organism>
<keyword evidence="2" id="KW-0496">Mitochondrion</keyword>
<evidence type="ECO:0000256" key="3">
    <source>
        <dbReference type="ARBA" id="ARBA00043970"/>
    </source>
</evidence>
<accession>A0A168CT03</accession>
<comment type="subcellular location">
    <subcellularLocation>
        <location evidence="1">Mitochondrion</location>
    </subcellularLocation>
</comment>
<evidence type="ECO:0000256" key="1">
    <source>
        <dbReference type="ARBA" id="ARBA00004173"/>
    </source>
</evidence>
<gene>
    <name evidence="4" type="ORF">AAP_00618</name>
</gene>
<dbReference type="PANTHER" id="PTHR31601:SF2">
    <property type="entry name" value="ALPHA-KETOGLUTARATE DEHYDROGENASE COMPONENT 4"/>
    <property type="match status" value="1"/>
</dbReference>
<dbReference type="GO" id="GO:0005739">
    <property type="term" value="C:mitochondrion"/>
    <property type="evidence" value="ECO:0007669"/>
    <property type="project" value="UniProtKB-SubCell"/>
</dbReference>
<dbReference type="EMBL" id="AZGZ01000002">
    <property type="protein sequence ID" value="KZZ96975.1"/>
    <property type="molecule type" value="Genomic_DNA"/>
</dbReference>